<gene>
    <name evidence="1" type="ORF">L6164_019748</name>
</gene>
<comment type="caution">
    <text evidence="1">The sequence shown here is derived from an EMBL/GenBank/DDBJ whole genome shotgun (WGS) entry which is preliminary data.</text>
</comment>
<organism evidence="1 2">
    <name type="scientific">Bauhinia variegata</name>
    <name type="common">Purple orchid tree</name>
    <name type="synonym">Phanera variegata</name>
    <dbReference type="NCBI Taxonomy" id="167791"/>
    <lineage>
        <taxon>Eukaryota</taxon>
        <taxon>Viridiplantae</taxon>
        <taxon>Streptophyta</taxon>
        <taxon>Embryophyta</taxon>
        <taxon>Tracheophyta</taxon>
        <taxon>Spermatophyta</taxon>
        <taxon>Magnoliopsida</taxon>
        <taxon>eudicotyledons</taxon>
        <taxon>Gunneridae</taxon>
        <taxon>Pentapetalae</taxon>
        <taxon>rosids</taxon>
        <taxon>fabids</taxon>
        <taxon>Fabales</taxon>
        <taxon>Fabaceae</taxon>
        <taxon>Cercidoideae</taxon>
        <taxon>Cercideae</taxon>
        <taxon>Bauhiniinae</taxon>
        <taxon>Bauhinia</taxon>
    </lineage>
</organism>
<accession>A0ACB9MSW0</accession>
<evidence type="ECO:0000313" key="2">
    <source>
        <dbReference type="Proteomes" id="UP000828941"/>
    </source>
</evidence>
<reference evidence="1 2" key="1">
    <citation type="journal article" date="2022" name="DNA Res.">
        <title>Chromosomal-level genome assembly of the orchid tree Bauhinia variegata (Leguminosae; Cercidoideae) supports the allotetraploid origin hypothesis of Bauhinia.</title>
        <authorList>
            <person name="Zhong Y."/>
            <person name="Chen Y."/>
            <person name="Zheng D."/>
            <person name="Pang J."/>
            <person name="Liu Y."/>
            <person name="Luo S."/>
            <person name="Meng S."/>
            <person name="Qian L."/>
            <person name="Wei D."/>
            <person name="Dai S."/>
            <person name="Zhou R."/>
        </authorList>
    </citation>
    <scope>NUCLEOTIDE SEQUENCE [LARGE SCALE GENOMIC DNA]</scope>
    <source>
        <strain evidence="1">BV-YZ2020</strain>
    </source>
</reference>
<dbReference type="Proteomes" id="UP000828941">
    <property type="component" value="Chromosome 8"/>
</dbReference>
<protein>
    <submittedName>
        <fullName evidence="1">Uncharacterized protein</fullName>
    </submittedName>
</protein>
<keyword evidence="2" id="KW-1185">Reference proteome</keyword>
<proteinExistence type="predicted"/>
<name>A0ACB9MSW0_BAUVA</name>
<sequence length="97" mass="11441">MNVHRSSLCIFSEWATVQVLDLSEENCLQTIFSCDYSLYMKPFFLNMCNQNWWMFALNDCRPFITGNHCMHDWCILEGRDQILTLNGLLLHKTNTSK</sequence>
<dbReference type="EMBL" id="CM039433">
    <property type="protein sequence ID" value="KAI4327265.1"/>
    <property type="molecule type" value="Genomic_DNA"/>
</dbReference>
<evidence type="ECO:0000313" key="1">
    <source>
        <dbReference type="EMBL" id="KAI4327265.1"/>
    </source>
</evidence>